<protein>
    <submittedName>
        <fullName evidence="1">Uncharacterized protein</fullName>
    </submittedName>
</protein>
<dbReference type="InterPro" id="IPR027417">
    <property type="entry name" value="P-loop_NTPase"/>
</dbReference>
<dbReference type="AlphaFoldDB" id="A0A0G0EMG9"/>
<dbReference type="SUPFAM" id="SSF52540">
    <property type="entry name" value="P-loop containing nucleoside triphosphate hydrolases"/>
    <property type="match status" value="1"/>
</dbReference>
<sequence>MDNEHNLFLIAVGGIRGVGKSSTLDRALQLFPKIEVIHVGDRLKEFSVAQTGIYFFDHADSTKDIIRESFSISLLESLLGGIPTFLDLHFTDIDEEPEKSLQPNIFVKEFRHFILLDASDSTILERRRLDLSRERHMTVNSIRHERDSEFKAIQNAAHMHKKTLTLIDTEMDIDTVAVRILDSIGILTQPDKSDE</sequence>
<accession>A0A0G0EMG9</accession>
<evidence type="ECO:0000313" key="1">
    <source>
        <dbReference type="EMBL" id="KKQ08238.1"/>
    </source>
</evidence>
<dbReference type="EMBL" id="LBSA01000029">
    <property type="protein sequence ID" value="KKQ08238.1"/>
    <property type="molecule type" value="Genomic_DNA"/>
</dbReference>
<dbReference type="Gene3D" id="3.40.50.300">
    <property type="entry name" value="P-loop containing nucleotide triphosphate hydrolases"/>
    <property type="match status" value="1"/>
</dbReference>
<reference evidence="1 2" key="1">
    <citation type="journal article" date="2015" name="Nature">
        <title>rRNA introns, odd ribosomes, and small enigmatic genomes across a large radiation of phyla.</title>
        <authorList>
            <person name="Brown C.T."/>
            <person name="Hug L.A."/>
            <person name="Thomas B.C."/>
            <person name="Sharon I."/>
            <person name="Castelle C.J."/>
            <person name="Singh A."/>
            <person name="Wilkins M.J."/>
            <person name="Williams K.H."/>
            <person name="Banfield J.F."/>
        </authorList>
    </citation>
    <scope>NUCLEOTIDE SEQUENCE [LARGE SCALE GENOMIC DNA]</scope>
</reference>
<gene>
    <name evidence="1" type="ORF">US19_C0029G0009</name>
</gene>
<comment type="caution">
    <text evidence="1">The sequence shown here is derived from an EMBL/GenBank/DDBJ whole genome shotgun (WGS) entry which is preliminary data.</text>
</comment>
<proteinExistence type="predicted"/>
<organism evidence="1 2">
    <name type="scientific">Candidatus Daviesbacteria bacterium GW2011_GWB1_36_5</name>
    <dbReference type="NCBI Taxonomy" id="1618426"/>
    <lineage>
        <taxon>Bacteria</taxon>
        <taxon>Candidatus Daviesiibacteriota</taxon>
    </lineage>
</organism>
<dbReference type="Proteomes" id="UP000034492">
    <property type="component" value="Unassembled WGS sequence"/>
</dbReference>
<name>A0A0G0EMG9_9BACT</name>
<evidence type="ECO:0000313" key="2">
    <source>
        <dbReference type="Proteomes" id="UP000034492"/>
    </source>
</evidence>